<dbReference type="Proteomes" id="UP000295517">
    <property type="component" value="Chromosome"/>
</dbReference>
<accession>A0AAX1EFQ8</accession>
<dbReference type="RefSeq" id="WP_135060242.1">
    <property type="nucleotide sequence ID" value="NZ_CP038254.1"/>
</dbReference>
<organism evidence="2 3">
    <name type="scientific">Legionella israelensis</name>
    <dbReference type="NCBI Taxonomy" id="454"/>
    <lineage>
        <taxon>Bacteria</taxon>
        <taxon>Pseudomonadati</taxon>
        <taxon>Pseudomonadota</taxon>
        <taxon>Gammaproteobacteria</taxon>
        <taxon>Legionellales</taxon>
        <taxon>Legionellaceae</taxon>
        <taxon>Legionella</taxon>
    </lineage>
</organism>
<feature type="coiled-coil region" evidence="1">
    <location>
        <begin position="359"/>
        <end position="390"/>
    </location>
</feature>
<evidence type="ECO:0000313" key="2">
    <source>
        <dbReference type="EMBL" id="QBR83950.1"/>
    </source>
</evidence>
<name>A0AAX1EFQ8_9GAMM</name>
<evidence type="ECO:0000256" key="1">
    <source>
        <dbReference type="SAM" id="Coils"/>
    </source>
</evidence>
<evidence type="ECO:0000313" key="3">
    <source>
        <dbReference type="Proteomes" id="UP000295517"/>
    </source>
</evidence>
<dbReference type="AlphaFoldDB" id="A0AAX1EFQ8"/>
<proteinExistence type="predicted"/>
<keyword evidence="1" id="KW-0175">Coiled coil</keyword>
<sequence length="508" mass="58566">METVTAVAEARKAKREMKGDSMNLFILKVDHPESDNELAAFINELKNKITDIPNGTRIQLAVQSGEHWYPVDIEINNQNLSVLIPEAGFSPSTANATSLILDAFPKADIYRFYPETETHLGRQRTYMIQADGESCSRYALQQLFSLNKNKDLHHQLMQNQGLFEIESLYPKAENPKQHYKFSFSNCSPELAVIFKATQSTSAFERLSDSIKKEPVNTKGETLQEYFRRHVRSESTERPQSRGVFDFKAKQISETKHFLKSLKKDRYKEIMKTSARTGIDFLTQEKFNLKSEPMGKRSLIEHKQTRDLFLQKLNQYFRETSTALHQVMHSPEKMQKAIELQGKLESLRERFMAVTPSSYKKSLDSLYKTHMEELMQLNDEINANAGLLETDAMKTMDRQLKEIQEIARSSYPTSKISSRFREKLKIIVSDRKELVEMLDKLGHKEDNKAIKQQINLIRKRAINGAEMHSIQDALIALKEKNEVKAPHLLQNVLEKLDSDIPKTKKSMSS</sequence>
<protein>
    <recommendedName>
        <fullName evidence="4">Dot/Icm T4SS effector</fullName>
    </recommendedName>
</protein>
<dbReference type="EMBL" id="CP038254">
    <property type="protein sequence ID" value="QBR83950.1"/>
    <property type="molecule type" value="Genomic_DNA"/>
</dbReference>
<reference evidence="2 3" key="1">
    <citation type="submission" date="2019-03" db="EMBL/GenBank/DDBJ databases">
        <title>Diverse conjugative elements silence natural transformation in Legionella species.</title>
        <authorList>
            <person name="Durieux I."/>
            <person name="Ginevra C."/>
            <person name="Attaiech L."/>
            <person name="Picq K."/>
            <person name="Juan P.A."/>
            <person name="Jarraud S."/>
            <person name="Charpentier X."/>
        </authorList>
    </citation>
    <scope>NUCLEOTIDE SEQUENCE [LARGE SCALE GENOMIC DNA]</scope>
    <source>
        <strain evidence="2 3">HL-0427-4011</strain>
    </source>
</reference>
<evidence type="ECO:0008006" key="4">
    <source>
        <dbReference type="Google" id="ProtNLM"/>
    </source>
</evidence>
<gene>
    <name evidence="2" type="ORF">E3983_06060</name>
</gene>